<evidence type="ECO:0000313" key="1">
    <source>
        <dbReference type="EMBL" id="SFC80837.1"/>
    </source>
</evidence>
<name>A0A1I1M5R5_9BACT</name>
<dbReference type="PANTHER" id="PTHR38733">
    <property type="entry name" value="PROTEIN MCRC"/>
    <property type="match status" value="1"/>
</dbReference>
<gene>
    <name evidence="1" type="ORF">SAMN05216167_102468</name>
</gene>
<evidence type="ECO:0000313" key="2">
    <source>
        <dbReference type="Proteomes" id="UP000198598"/>
    </source>
</evidence>
<sequence length="426" mass="48716">MTYSVSENGLIGNAQQTLEPRSGEVLVPDAVFQALRRFAFEHEAADGLMTFTVQKGREYIRVRNYVGLLTLSDGTQFEILPKIAGTTNARALLLTMLRYLRHGPFRTLTSAHTTATHLPLWEVFITAFLDTLEPVVRQGIQRAYVSIERNERFWRGKFQAVRQQRENAQHAERLAVMYDVLTADVPPNRILKTSLVLLDRQTSSLVNKRRIQQLLGAMDDIPVTDCMADDIRAFRRANRLFTRYESALRWAEALFGNQGYGVKAGRTTSLSLLFPMERVFEEYVAHGVRRHWPNADELQIQESSAHLVDEHIGTPKFKLRPDIVIRHTNQTFVLDTKWKQVHGQESTANGNYGIEQADMYQLYAYGKKYAATDLFLIYPANETFRQPLAVFGYDATTRLHVVPFDVVNPLANEVEKLATYALSFRQ</sequence>
<dbReference type="RefSeq" id="WP_093824472.1">
    <property type="nucleotide sequence ID" value="NZ_FOLQ01000002.1"/>
</dbReference>
<dbReference type="InterPro" id="IPR019292">
    <property type="entry name" value="McrC"/>
</dbReference>
<dbReference type="STRING" id="662367.SAMN05216167_102468"/>
<keyword evidence="2" id="KW-1185">Reference proteome</keyword>
<dbReference type="Pfam" id="PF10117">
    <property type="entry name" value="McrBC"/>
    <property type="match status" value="1"/>
</dbReference>
<organism evidence="1 2">
    <name type="scientific">Spirosoma endophyticum</name>
    <dbReference type="NCBI Taxonomy" id="662367"/>
    <lineage>
        <taxon>Bacteria</taxon>
        <taxon>Pseudomonadati</taxon>
        <taxon>Bacteroidota</taxon>
        <taxon>Cytophagia</taxon>
        <taxon>Cytophagales</taxon>
        <taxon>Cytophagaceae</taxon>
        <taxon>Spirosoma</taxon>
    </lineage>
</organism>
<dbReference type="OrthoDB" id="307209at2"/>
<accession>A0A1I1M5R5</accession>
<proteinExistence type="predicted"/>
<reference evidence="1 2" key="1">
    <citation type="submission" date="2016-10" db="EMBL/GenBank/DDBJ databases">
        <authorList>
            <person name="de Groot N.N."/>
        </authorList>
    </citation>
    <scope>NUCLEOTIDE SEQUENCE [LARGE SCALE GENOMIC DNA]</scope>
    <source>
        <strain evidence="1 2">DSM 26130</strain>
    </source>
</reference>
<dbReference type="EMBL" id="FOLQ01000002">
    <property type="protein sequence ID" value="SFC80837.1"/>
    <property type="molecule type" value="Genomic_DNA"/>
</dbReference>
<dbReference type="PANTHER" id="PTHR38733:SF1">
    <property type="entry name" value="TYPE IV METHYL-DIRECTED RESTRICTION ENZYME ECOKMCRBC"/>
    <property type="match status" value="1"/>
</dbReference>
<dbReference type="AlphaFoldDB" id="A0A1I1M5R5"/>
<dbReference type="Proteomes" id="UP000198598">
    <property type="component" value="Unassembled WGS sequence"/>
</dbReference>
<protein>
    <submittedName>
        <fullName evidence="1">5-methylcytosine-specific restriction enzyme subunit McrC</fullName>
    </submittedName>
</protein>